<protein>
    <submittedName>
        <fullName evidence="1">Uncharacterized protein</fullName>
    </submittedName>
</protein>
<reference evidence="1 2" key="1">
    <citation type="submission" date="2021-06" db="EMBL/GenBank/DDBJ databases">
        <title>Caerostris extrusa draft genome.</title>
        <authorList>
            <person name="Kono N."/>
            <person name="Arakawa K."/>
        </authorList>
    </citation>
    <scope>NUCLEOTIDE SEQUENCE [LARGE SCALE GENOMIC DNA]</scope>
</reference>
<dbReference type="Proteomes" id="UP001054945">
    <property type="component" value="Unassembled WGS sequence"/>
</dbReference>
<organism evidence="1 2">
    <name type="scientific">Caerostris extrusa</name>
    <name type="common">Bark spider</name>
    <name type="synonym">Caerostris bankana</name>
    <dbReference type="NCBI Taxonomy" id="172846"/>
    <lineage>
        <taxon>Eukaryota</taxon>
        <taxon>Metazoa</taxon>
        <taxon>Ecdysozoa</taxon>
        <taxon>Arthropoda</taxon>
        <taxon>Chelicerata</taxon>
        <taxon>Arachnida</taxon>
        <taxon>Araneae</taxon>
        <taxon>Araneomorphae</taxon>
        <taxon>Entelegynae</taxon>
        <taxon>Araneoidea</taxon>
        <taxon>Araneidae</taxon>
        <taxon>Caerostris</taxon>
    </lineage>
</organism>
<gene>
    <name evidence="1" type="ORF">CEXT_199161</name>
</gene>
<dbReference type="AlphaFoldDB" id="A0AAV4WSJ3"/>
<accession>A0AAV4WSJ3</accession>
<sequence>MVFNNRALKDIRNDYPANCTTKRKTTAEVCPLRESMSFERCPAADLGRGGLLIPSWRDRAGAEKPLLEERKFGRREKSTRRIKREVH</sequence>
<name>A0AAV4WSJ3_CAEEX</name>
<evidence type="ECO:0000313" key="2">
    <source>
        <dbReference type="Proteomes" id="UP001054945"/>
    </source>
</evidence>
<proteinExistence type="predicted"/>
<comment type="caution">
    <text evidence="1">The sequence shown here is derived from an EMBL/GenBank/DDBJ whole genome shotgun (WGS) entry which is preliminary data.</text>
</comment>
<dbReference type="EMBL" id="BPLR01016659">
    <property type="protein sequence ID" value="GIY85466.1"/>
    <property type="molecule type" value="Genomic_DNA"/>
</dbReference>
<evidence type="ECO:0000313" key="1">
    <source>
        <dbReference type="EMBL" id="GIY85466.1"/>
    </source>
</evidence>
<keyword evidence="2" id="KW-1185">Reference proteome</keyword>